<dbReference type="SUPFAM" id="SSF54913">
    <property type="entry name" value="GlnB-like"/>
    <property type="match status" value="1"/>
</dbReference>
<evidence type="ECO:0000256" key="1">
    <source>
        <dbReference type="ARBA" id="ARBA00010169"/>
    </source>
</evidence>
<dbReference type="PANTHER" id="PTHR23419">
    <property type="entry name" value="DIVALENT CATION TOLERANCE CUTA-RELATED"/>
    <property type="match status" value="1"/>
</dbReference>
<dbReference type="Gene3D" id="3.30.70.120">
    <property type="match status" value="1"/>
</dbReference>
<organism evidence="2 3">
    <name type="scientific">Altererythrobacter arenosus</name>
    <dbReference type="NCBI Taxonomy" id="3032592"/>
    <lineage>
        <taxon>Bacteria</taxon>
        <taxon>Pseudomonadati</taxon>
        <taxon>Pseudomonadota</taxon>
        <taxon>Alphaproteobacteria</taxon>
        <taxon>Sphingomonadales</taxon>
        <taxon>Erythrobacteraceae</taxon>
        <taxon>Altererythrobacter</taxon>
    </lineage>
</organism>
<proteinExistence type="inferred from homology"/>
<evidence type="ECO:0000313" key="3">
    <source>
        <dbReference type="Proteomes" id="UP001215827"/>
    </source>
</evidence>
<gene>
    <name evidence="2" type="primary">cutA</name>
    <name evidence="2" type="ORF">P7228_06050</name>
</gene>
<dbReference type="RefSeq" id="WP_278017313.1">
    <property type="nucleotide sequence ID" value="NZ_CP121106.1"/>
</dbReference>
<name>A0ABY8FUE4_9SPHN</name>
<reference evidence="2 3" key="1">
    <citation type="submission" date="2023-03" db="EMBL/GenBank/DDBJ databases">
        <title>Altererythrobacter sp. CAU 1644 isolated from sand.</title>
        <authorList>
            <person name="Kim W."/>
        </authorList>
    </citation>
    <scope>NUCLEOTIDE SEQUENCE [LARGE SCALE GENOMIC DNA]</scope>
    <source>
        <strain evidence="2 3">CAU 1644</strain>
    </source>
</reference>
<dbReference type="Proteomes" id="UP001215827">
    <property type="component" value="Chromosome"/>
</dbReference>
<dbReference type="Pfam" id="PF03091">
    <property type="entry name" value="CutA1"/>
    <property type="match status" value="1"/>
</dbReference>
<dbReference type="EMBL" id="CP121106">
    <property type="protein sequence ID" value="WFL78623.1"/>
    <property type="molecule type" value="Genomic_DNA"/>
</dbReference>
<accession>A0ABY8FUE4</accession>
<dbReference type="InterPro" id="IPR004323">
    <property type="entry name" value="Ion_tolerance_CutA"/>
</dbReference>
<dbReference type="InterPro" id="IPR011322">
    <property type="entry name" value="N-reg_PII-like_a/b"/>
</dbReference>
<sequence>MSALIYCPFPDRESARSAANILLGERLVACANILGEVESIFEWNGERGSATEIGVLFKTHAEVLDKASARLGELHPYDTPAVMGWCCDAAPQATREWLGGLGSEK</sequence>
<evidence type="ECO:0000313" key="2">
    <source>
        <dbReference type="EMBL" id="WFL78623.1"/>
    </source>
</evidence>
<comment type="similarity">
    <text evidence="1">Belongs to the CutA family.</text>
</comment>
<protein>
    <submittedName>
        <fullName evidence="2">Divalent-cation tolerance protein CutA</fullName>
    </submittedName>
</protein>
<dbReference type="PANTHER" id="PTHR23419:SF8">
    <property type="entry name" value="FI09726P"/>
    <property type="match status" value="1"/>
</dbReference>
<dbReference type="InterPro" id="IPR015867">
    <property type="entry name" value="N-reg_PII/ATP_PRibTrfase_C"/>
</dbReference>
<keyword evidence="3" id="KW-1185">Reference proteome</keyword>